<dbReference type="InterPro" id="IPR051396">
    <property type="entry name" value="Bact_Antivir_Def_Nuclease"/>
</dbReference>
<sequence length="728" mass="85042">MSVSEIIERIRSEYSEIDWLKSRSNFYKIPDQGIFVQYNLKDLEKKYESSKFLIINKFAKSAIDWNFDLENYFVITELTDSPKTGNIEFTKNNKAREFENCIGQSYFTIEQDFFTCHFIRVEKDSEEYLETLKKIISLSFDDFVEQMCLEPNKWDDYGYQLVFNLTIWEQTFELRVNPKNDLSMNYLKSGEGEYPDEDFCSLGEVAYYEFLKKYLSYKERQKWFTRSRDLAYNTSVLEKFAIEYSKKSDLHGQTLDFTPPNSEYHSFLYNSFLRTTTLKEIKEVFRPLTVFGYTDSRECYSEDETSSYSSENLKEAVDDRVESINYSFKEDGIDKGKLQFIKNRMSELPMNVFAVVGGNGSGKSYKINQIIKEHLEGDNKFSQILHFSLSPFDNIIHFNRESTSIEVADKEKDSYGEIIYEKVGFVSVKYPPIPEVVKKAEATSLTDVKEYLHEKSRKYLNSDNTLKEGFEAEISIKESFSYYIQNLLFDLIASNTKLAQWELAIKFFEFETWVEDIKSAFLDRDIIKEDLEKIDNLSSGQATILLYITKLVSSINQGSLVIFDEPETFMHPPMVKAFIRAVSELVDNNKAFCLIATHSPVIIQEIPHCNVYRLDSNHGLKNTNYKTYGQNLDTLYKNIYGVELQQTGYNSFFNEKRDKLIRITRKEEQGIGESIDSLSLKDDNEIIKKQIEPLSYKDDKKYLGDEAFLKYLVVKDEIEKAGDVLSKE</sequence>
<evidence type="ECO:0000313" key="3">
    <source>
        <dbReference type="Proteomes" id="UP000028090"/>
    </source>
</evidence>
<dbReference type="RefSeq" id="WP_042901051.1">
    <property type="nucleotide sequence ID" value="NZ_JPFU01000013.1"/>
</dbReference>
<dbReference type="PANTHER" id="PTHR43581:SF4">
    <property type="entry name" value="ATP_GTP PHOSPHATASE"/>
    <property type="match status" value="1"/>
</dbReference>
<dbReference type="InterPro" id="IPR027417">
    <property type="entry name" value="P-loop_NTPase"/>
</dbReference>
<dbReference type="Gene3D" id="3.40.50.300">
    <property type="entry name" value="P-loop containing nucleotide triphosphate hydrolases"/>
    <property type="match status" value="1"/>
</dbReference>
<name>A0A081PV87_STRMT</name>
<feature type="domain" description="ATPase AAA-type core" evidence="1">
    <location>
        <begin position="532"/>
        <end position="603"/>
    </location>
</feature>
<dbReference type="Proteomes" id="UP000028090">
    <property type="component" value="Unassembled WGS sequence"/>
</dbReference>
<organism evidence="2 3">
    <name type="scientific">Streptococcus mitis</name>
    <dbReference type="NCBI Taxonomy" id="28037"/>
    <lineage>
        <taxon>Bacteria</taxon>
        <taxon>Bacillati</taxon>
        <taxon>Bacillota</taxon>
        <taxon>Bacilli</taxon>
        <taxon>Lactobacillales</taxon>
        <taxon>Streptococcaceae</taxon>
        <taxon>Streptococcus</taxon>
        <taxon>Streptococcus mitis group</taxon>
    </lineage>
</organism>
<protein>
    <recommendedName>
        <fullName evidence="1">ATPase AAA-type core domain-containing protein</fullName>
    </recommendedName>
</protein>
<evidence type="ECO:0000259" key="1">
    <source>
        <dbReference type="Pfam" id="PF13304"/>
    </source>
</evidence>
<dbReference type="GO" id="GO:0005524">
    <property type="term" value="F:ATP binding"/>
    <property type="evidence" value="ECO:0007669"/>
    <property type="project" value="InterPro"/>
</dbReference>
<proteinExistence type="predicted"/>
<dbReference type="Pfam" id="PF13304">
    <property type="entry name" value="AAA_21"/>
    <property type="match status" value="1"/>
</dbReference>
<dbReference type="PANTHER" id="PTHR43581">
    <property type="entry name" value="ATP/GTP PHOSPHATASE"/>
    <property type="match status" value="1"/>
</dbReference>
<comment type="caution">
    <text evidence="2">The sequence shown here is derived from an EMBL/GenBank/DDBJ whole genome shotgun (WGS) entry which is preliminary data.</text>
</comment>
<evidence type="ECO:0000313" key="2">
    <source>
        <dbReference type="EMBL" id="KEQ34610.1"/>
    </source>
</evidence>
<dbReference type="InterPro" id="IPR003959">
    <property type="entry name" value="ATPase_AAA_core"/>
</dbReference>
<dbReference type="SUPFAM" id="SSF52540">
    <property type="entry name" value="P-loop containing nucleoside triphosphate hydrolases"/>
    <property type="match status" value="1"/>
</dbReference>
<gene>
    <name evidence="2" type="ORF">SK629_1238</name>
</gene>
<accession>A0A081PV87</accession>
<dbReference type="PATRIC" id="fig|28037.95.peg.1170"/>
<dbReference type="AlphaFoldDB" id="A0A081PV87"/>
<dbReference type="EMBL" id="JPFU01000013">
    <property type="protein sequence ID" value="KEQ34610.1"/>
    <property type="molecule type" value="Genomic_DNA"/>
</dbReference>
<reference evidence="2 3" key="1">
    <citation type="submission" date="2014-05" db="EMBL/GenBank/DDBJ databases">
        <authorList>
            <person name="Daugherty S.C."/>
            <person name="Tallon L.J."/>
            <person name="Sadzewicz L."/>
            <person name="Kilian M."/>
            <person name="Tettelin H."/>
        </authorList>
    </citation>
    <scope>NUCLEOTIDE SEQUENCE [LARGE SCALE GENOMIC DNA]</scope>
    <source>
        <strain evidence="2 3">SK629</strain>
    </source>
</reference>
<dbReference type="OrthoDB" id="9801813at2"/>
<dbReference type="GO" id="GO:0016887">
    <property type="term" value="F:ATP hydrolysis activity"/>
    <property type="evidence" value="ECO:0007669"/>
    <property type="project" value="InterPro"/>
</dbReference>